<protein>
    <submittedName>
        <fullName evidence="2">Uncharacterized protein</fullName>
    </submittedName>
</protein>
<name>A0A8S1HR86_9PELO</name>
<feature type="transmembrane region" description="Helical" evidence="1">
    <location>
        <begin position="59"/>
        <end position="79"/>
    </location>
</feature>
<keyword evidence="3" id="KW-1185">Reference proteome</keyword>
<comment type="caution">
    <text evidence="2">The sequence shown here is derived from an EMBL/GenBank/DDBJ whole genome shotgun (WGS) entry which is preliminary data.</text>
</comment>
<proteinExistence type="predicted"/>
<evidence type="ECO:0000313" key="2">
    <source>
        <dbReference type="EMBL" id="CAD6198657.1"/>
    </source>
</evidence>
<gene>
    <name evidence="2" type="ORF">CAUJ_LOCUS14563</name>
</gene>
<keyword evidence="1" id="KW-0812">Transmembrane</keyword>
<dbReference type="Proteomes" id="UP000835052">
    <property type="component" value="Unassembled WGS sequence"/>
</dbReference>
<evidence type="ECO:0000256" key="1">
    <source>
        <dbReference type="SAM" id="Phobius"/>
    </source>
</evidence>
<dbReference type="AlphaFoldDB" id="A0A8S1HR86"/>
<dbReference type="EMBL" id="CAJGYM010000133">
    <property type="protein sequence ID" value="CAD6198657.1"/>
    <property type="molecule type" value="Genomic_DNA"/>
</dbReference>
<keyword evidence="1" id="KW-0472">Membrane</keyword>
<accession>A0A8S1HR86</accession>
<sequence length="111" mass="12598">MPFVLIIYIYTTAYIFFSMTGDELYAANIALYKAPYEMTSFDVYLIPISLDYHVGEAGATLYLLSILMSAYVVPISFLIGNSQKRKMFLSLIRLDFMRNSKVHAESPATTN</sequence>
<keyword evidence="1" id="KW-1133">Transmembrane helix</keyword>
<evidence type="ECO:0000313" key="3">
    <source>
        <dbReference type="Proteomes" id="UP000835052"/>
    </source>
</evidence>
<organism evidence="2 3">
    <name type="scientific">Caenorhabditis auriculariae</name>
    <dbReference type="NCBI Taxonomy" id="2777116"/>
    <lineage>
        <taxon>Eukaryota</taxon>
        <taxon>Metazoa</taxon>
        <taxon>Ecdysozoa</taxon>
        <taxon>Nematoda</taxon>
        <taxon>Chromadorea</taxon>
        <taxon>Rhabditida</taxon>
        <taxon>Rhabditina</taxon>
        <taxon>Rhabditomorpha</taxon>
        <taxon>Rhabditoidea</taxon>
        <taxon>Rhabditidae</taxon>
        <taxon>Peloderinae</taxon>
        <taxon>Caenorhabditis</taxon>
    </lineage>
</organism>
<reference evidence="2" key="1">
    <citation type="submission" date="2020-10" db="EMBL/GenBank/DDBJ databases">
        <authorList>
            <person name="Kikuchi T."/>
        </authorList>
    </citation>
    <scope>NUCLEOTIDE SEQUENCE</scope>
    <source>
        <strain evidence="2">NKZ352</strain>
    </source>
</reference>